<protein>
    <submittedName>
        <fullName evidence="2">Uncharacterized protein</fullName>
    </submittedName>
</protein>
<keyword evidence="1" id="KW-0812">Transmembrane</keyword>
<accession>A0ABT2PXG9</accession>
<feature type="transmembrane region" description="Helical" evidence="1">
    <location>
        <begin position="46"/>
        <end position="64"/>
    </location>
</feature>
<keyword evidence="1" id="KW-1133">Transmembrane helix</keyword>
<proteinExistence type="predicted"/>
<feature type="transmembrane region" description="Helical" evidence="1">
    <location>
        <begin position="84"/>
        <end position="107"/>
    </location>
</feature>
<evidence type="ECO:0000313" key="3">
    <source>
        <dbReference type="Proteomes" id="UP001209076"/>
    </source>
</evidence>
<gene>
    <name evidence="2" type="ORF">N7603_08280</name>
</gene>
<sequence length="119" mass="14116">MKKQNNFIKRYQADFDQAFIVPQMLDDIKRELTFTPRIIFTWKAKFRLAFELIFSLLALYGVKITYSTNASFGLNETSGQSEQFWILVVMSVLFATCFIIDFSYKLIKLYRLRIKKMAK</sequence>
<evidence type="ECO:0000313" key="2">
    <source>
        <dbReference type="EMBL" id="MCU0105654.1"/>
    </source>
</evidence>
<keyword evidence="3" id="KW-1185">Reference proteome</keyword>
<dbReference type="Proteomes" id="UP001209076">
    <property type="component" value="Unassembled WGS sequence"/>
</dbReference>
<dbReference type="EMBL" id="JAOEGN010000020">
    <property type="protein sequence ID" value="MCU0105654.1"/>
    <property type="molecule type" value="Genomic_DNA"/>
</dbReference>
<name>A0ABT2PXG9_9MOLU</name>
<evidence type="ECO:0000256" key="1">
    <source>
        <dbReference type="SAM" id="Phobius"/>
    </source>
</evidence>
<organism evidence="2 3">
    <name type="scientific">Paracholeplasma vituli</name>
    <dbReference type="NCBI Taxonomy" id="69473"/>
    <lineage>
        <taxon>Bacteria</taxon>
        <taxon>Bacillati</taxon>
        <taxon>Mycoplasmatota</taxon>
        <taxon>Mollicutes</taxon>
        <taxon>Acholeplasmatales</taxon>
        <taxon>Acholeplasmataceae</taxon>
        <taxon>Paracholeplasma</taxon>
    </lineage>
</organism>
<comment type="caution">
    <text evidence="2">The sequence shown here is derived from an EMBL/GenBank/DDBJ whole genome shotgun (WGS) entry which is preliminary data.</text>
</comment>
<dbReference type="RefSeq" id="WP_262096973.1">
    <property type="nucleotide sequence ID" value="NZ_JAOEGN010000020.1"/>
</dbReference>
<keyword evidence="1" id="KW-0472">Membrane</keyword>
<reference evidence="3" key="1">
    <citation type="submission" date="2023-07" db="EMBL/GenBank/DDBJ databases">
        <title>Novel Mycoplasma species identified in domestic and wild animals.</title>
        <authorList>
            <person name="Volokhov D.V."/>
            <person name="Furtak V.A."/>
            <person name="Zagorodnyaya T.A."/>
        </authorList>
    </citation>
    <scope>NUCLEOTIDE SEQUENCE [LARGE SCALE GENOMIC DNA]</scope>
    <source>
        <strain evidence="3">92-19</strain>
    </source>
</reference>